<organism evidence="14">
    <name type="scientific">Serratia proteamaculans (strain 568)</name>
    <dbReference type="NCBI Taxonomy" id="399741"/>
    <lineage>
        <taxon>Bacteria</taxon>
        <taxon>Pseudomonadati</taxon>
        <taxon>Pseudomonadota</taxon>
        <taxon>Gammaproteobacteria</taxon>
        <taxon>Enterobacterales</taxon>
        <taxon>Yersiniaceae</taxon>
        <taxon>Serratia</taxon>
    </lineage>
</organism>
<keyword evidence="2 10" id="KW-0813">Transport</keyword>
<dbReference type="KEGG" id="spe:Spro_3494"/>
<dbReference type="GO" id="GO:0044718">
    <property type="term" value="P:siderophore transmembrane transport"/>
    <property type="evidence" value="ECO:0007669"/>
    <property type="project" value="TreeGrafter"/>
</dbReference>
<sequence>MCAVGRYWPLTSCYAAVFGCFAGYNTNRKQVLLGIVMIDQHFMGKRSQIARAMALVLIIAPQAYAQEGEAEQKNNASQEDQLVVTASGFKQNKKYAPASISVIDQKTLEKQNSHDVAEAVQDISGVSVSNGAGTEVSGDVMIRGMDSSYTSFMVNSIKQNTGESRPYGQNVGTEAGFLPPVAAIDRIEVIRGPMSSLYGSDSIGGVVNVITKKPFGVREWMGSIAANSFLQQHQEFGNTQQTNLFLMGPLVPDVLGLSLSADYLDRREDEKPNSFSKNNKKSIDMTLGFAANETNLFDLNLVKGEKKRSRTEKGGGTPWGWDFDRDALSLTHSGWYAEDSVATTSYFQYEKGESTFHTSTLAPQHIQSENYVLNSQAKLSLGEHNLTLGANYSRETLNDDFYADSKRAPGIEPVTKISRDGWALFAEGQWNIDDFSLTTSARMDRDNYFGTHISPKLYGNWILDSAWALKGGVSSGYKKPSLRENSDQFITPRGSNPPYPYLSVGNSELKPETSLNTELGLYWNNNRDLSFDATVFYTDFKDKIAEVNICEASANHPCVVNGYSAESIDKYFNIGKANVYGLELNADWQATDLLSFSANYTFNKSEQKNGVNKGYALNDFPKHMANLSAKWAATSALDVWSKVNYRSRNEETGDHTRYGAYALLDSGVIYHFDKHTQVMAGVYNIFDSAPKRTTSWGEYPQLEGRRYNLGLRVDF</sequence>
<dbReference type="STRING" id="399741.Spro_3494"/>
<dbReference type="Gene3D" id="2.170.130.10">
    <property type="entry name" value="TonB-dependent receptor, plug domain"/>
    <property type="match status" value="1"/>
</dbReference>
<dbReference type="PROSITE" id="PS52016">
    <property type="entry name" value="TONB_DEPENDENT_REC_3"/>
    <property type="match status" value="1"/>
</dbReference>
<keyword evidence="5" id="KW-0732">Signal</keyword>
<evidence type="ECO:0000256" key="8">
    <source>
        <dbReference type="ARBA" id="ARBA00023136"/>
    </source>
</evidence>
<evidence type="ECO:0000256" key="3">
    <source>
        <dbReference type="ARBA" id="ARBA00022452"/>
    </source>
</evidence>
<proteinExistence type="inferred from homology"/>
<feature type="domain" description="TonB-dependent receptor plug" evidence="13">
    <location>
        <begin position="93"/>
        <end position="206"/>
    </location>
</feature>
<dbReference type="PANTHER" id="PTHR30069:SF53">
    <property type="entry name" value="COLICIN I RECEPTOR-RELATED"/>
    <property type="match status" value="1"/>
</dbReference>
<evidence type="ECO:0000313" key="14">
    <source>
        <dbReference type="EMBL" id="ABV42592.1"/>
    </source>
</evidence>
<evidence type="ECO:0000256" key="1">
    <source>
        <dbReference type="ARBA" id="ARBA00004571"/>
    </source>
</evidence>
<dbReference type="HOGENOM" id="CLU_008287_18_2_6"/>
<evidence type="ECO:0000256" key="5">
    <source>
        <dbReference type="ARBA" id="ARBA00022729"/>
    </source>
</evidence>
<evidence type="ECO:0000256" key="4">
    <source>
        <dbReference type="ARBA" id="ARBA00022692"/>
    </source>
</evidence>
<dbReference type="CDD" id="cd01347">
    <property type="entry name" value="ligand_gated_channel"/>
    <property type="match status" value="1"/>
</dbReference>
<gene>
    <name evidence="14" type="ordered locus">Spro_3494</name>
</gene>
<evidence type="ECO:0000256" key="9">
    <source>
        <dbReference type="ARBA" id="ARBA00023237"/>
    </source>
</evidence>
<dbReference type="EMBL" id="CP000826">
    <property type="protein sequence ID" value="ABV42592.1"/>
    <property type="molecule type" value="Genomic_DNA"/>
</dbReference>
<dbReference type="GO" id="GO:0009279">
    <property type="term" value="C:cell outer membrane"/>
    <property type="evidence" value="ECO:0007669"/>
    <property type="project" value="UniProtKB-SubCell"/>
</dbReference>
<dbReference type="InterPro" id="IPR039426">
    <property type="entry name" value="TonB-dep_rcpt-like"/>
</dbReference>
<evidence type="ECO:0000259" key="12">
    <source>
        <dbReference type="Pfam" id="PF00593"/>
    </source>
</evidence>
<keyword evidence="8 10" id="KW-0472">Membrane</keyword>
<feature type="domain" description="TonB-dependent receptor-like beta-barrel" evidence="12">
    <location>
        <begin position="296"/>
        <end position="685"/>
    </location>
</feature>
<evidence type="ECO:0000256" key="11">
    <source>
        <dbReference type="RuleBase" id="RU003357"/>
    </source>
</evidence>
<dbReference type="Pfam" id="PF07715">
    <property type="entry name" value="Plug"/>
    <property type="match status" value="1"/>
</dbReference>
<keyword evidence="4 10" id="KW-0812">Transmembrane</keyword>
<name>A8GHK2_SERP5</name>
<accession>A8GHK2</accession>
<evidence type="ECO:0000259" key="13">
    <source>
        <dbReference type="Pfam" id="PF07715"/>
    </source>
</evidence>
<dbReference type="GO" id="GO:0015344">
    <property type="term" value="F:siderophore uptake transmembrane transporter activity"/>
    <property type="evidence" value="ECO:0007669"/>
    <property type="project" value="TreeGrafter"/>
</dbReference>
<dbReference type="PROSITE" id="PS51257">
    <property type="entry name" value="PROKAR_LIPOPROTEIN"/>
    <property type="match status" value="1"/>
</dbReference>
<keyword evidence="9 10" id="KW-0998">Cell outer membrane</keyword>
<comment type="similarity">
    <text evidence="10 11">Belongs to the TonB-dependent receptor family.</text>
</comment>
<dbReference type="InterPro" id="IPR000531">
    <property type="entry name" value="Beta-barrel_TonB"/>
</dbReference>
<dbReference type="InterPro" id="IPR012910">
    <property type="entry name" value="Plug_dom"/>
</dbReference>
<evidence type="ECO:0000256" key="2">
    <source>
        <dbReference type="ARBA" id="ARBA00022448"/>
    </source>
</evidence>
<evidence type="ECO:0000256" key="6">
    <source>
        <dbReference type="ARBA" id="ARBA00023065"/>
    </source>
</evidence>
<keyword evidence="6" id="KW-0406">Ion transport</keyword>
<protein>
    <submittedName>
        <fullName evidence="14">TonB-dependent receptor</fullName>
    </submittedName>
</protein>
<dbReference type="SUPFAM" id="SSF56935">
    <property type="entry name" value="Porins"/>
    <property type="match status" value="1"/>
</dbReference>
<dbReference type="InterPro" id="IPR037066">
    <property type="entry name" value="Plug_dom_sf"/>
</dbReference>
<dbReference type="AlphaFoldDB" id="A8GHK2"/>
<dbReference type="eggNOG" id="COG4771">
    <property type="taxonomic scope" value="Bacteria"/>
</dbReference>
<keyword evidence="14" id="KW-0675">Receptor</keyword>
<keyword evidence="3 10" id="KW-1134">Transmembrane beta strand</keyword>
<dbReference type="PANTHER" id="PTHR30069">
    <property type="entry name" value="TONB-DEPENDENT OUTER MEMBRANE RECEPTOR"/>
    <property type="match status" value="1"/>
</dbReference>
<reference evidence="14" key="1">
    <citation type="submission" date="2007-09" db="EMBL/GenBank/DDBJ databases">
        <title>Complete sequence of chromosome of Serratia proteamaculans 568.</title>
        <authorList>
            <consortium name="US DOE Joint Genome Institute"/>
            <person name="Copeland A."/>
            <person name="Lucas S."/>
            <person name="Lapidus A."/>
            <person name="Barry K."/>
            <person name="Glavina del Rio T."/>
            <person name="Dalin E."/>
            <person name="Tice H."/>
            <person name="Pitluck S."/>
            <person name="Chain P."/>
            <person name="Malfatti S."/>
            <person name="Shin M."/>
            <person name="Vergez L."/>
            <person name="Schmutz J."/>
            <person name="Larimer F."/>
            <person name="Land M."/>
            <person name="Hauser L."/>
            <person name="Kyrpides N."/>
            <person name="Kim E."/>
            <person name="Taghavi S."/>
            <person name="Newman L."/>
            <person name="Vangronsveld J."/>
            <person name="van der Lelie D."/>
            <person name="Richardson P."/>
        </authorList>
    </citation>
    <scope>NUCLEOTIDE SEQUENCE [LARGE SCALE GENOMIC DNA]</scope>
    <source>
        <strain evidence="14">568</strain>
    </source>
</reference>
<dbReference type="Pfam" id="PF00593">
    <property type="entry name" value="TonB_dep_Rec_b-barrel"/>
    <property type="match status" value="1"/>
</dbReference>
<evidence type="ECO:0000256" key="10">
    <source>
        <dbReference type="PROSITE-ProRule" id="PRU01360"/>
    </source>
</evidence>
<comment type="subcellular location">
    <subcellularLocation>
        <location evidence="1 10">Cell outer membrane</location>
        <topology evidence="1 10">Multi-pass membrane protein</topology>
    </subcellularLocation>
</comment>
<dbReference type="Gene3D" id="2.40.170.20">
    <property type="entry name" value="TonB-dependent receptor, beta-barrel domain"/>
    <property type="match status" value="1"/>
</dbReference>
<keyword evidence="7 11" id="KW-0798">TonB box</keyword>
<evidence type="ECO:0000256" key="7">
    <source>
        <dbReference type="ARBA" id="ARBA00023077"/>
    </source>
</evidence>
<dbReference type="InterPro" id="IPR036942">
    <property type="entry name" value="Beta-barrel_TonB_sf"/>
</dbReference>